<feature type="transmembrane region" description="Helical" evidence="8">
    <location>
        <begin position="323"/>
        <end position="342"/>
    </location>
</feature>
<proteinExistence type="inferred from homology"/>
<keyword evidence="7 8" id="KW-0472">Membrane</keyword>
<name>A0A3A4BNB5_9ACTN</name>
<evidence type="ECO:0000259" key="9">
    <source>
        <dbReference type="PROSITE" id="PS50850"/>
    </source>
</evidence>
<feature type="transmembrane region" description="Helical" evidence="8">
    <location>
        <begin position="290"/>
        <end position="311"/>
    </location>
</feature>
<dbReference type="PANTHER" id="PTHR23501:SF197">
    <property type="entry name" value="COMD"/>
    <property type="match status" value="1"/>
</dbReference>
<dbReference type="FunFam" id="1.20.1720.10:FF:000004">
    <property type="entry name" value="EmrB/QacA family drug resistance transporter"/>
    <property type="match status" value="1"/>
</dbReference>
<dbReference type="Proteomes" id="UP000265768">
    <property type="component" value="Unassembled WGS sequence"/>
</dbReference>
<evidence type="ECO:0000256" key="4">
    <source>
        <dbReference type="ARBA" id="ARBA00022475"/>
    </source>
</evidence>
<dbReference type="RefSeq" id="WP_119926803.1">
    <property type="nucleotide sequence ID" value="NZ_QZEY01000004.1"/>
</dbReference>
<feature type="transmembrane region" description="Helical" evidence="8">
    <location>
        <begin position="69"/>
        <end position="88"/>
    </location>
</feature>
<gene>
    <name evidence="10" type="ORF">D5H75_13615</name>
</gene>
<dbReference type="SUPFAM" id="SSF103473">
    <property type="entry name" value="MFS general substrate transporter"/>
    <property type="match status" value="1"/>
</dbReference>
<dbReference type="GO" id="GO:0022857">
    <property type="term" value="F:transmembrane transporter activity"/>
    <property type="evidence" value="ECO:0007669"/>
    <property type="project" value="InterPro"/>
</dbReference>
<protein>
    <submittedName>
        <fullName evidence="10">MFS transporter</fullName>
    </submittedName>
</protein>
<feature type="transmembrane region" description="Helical" evidence="8">
    <location>
        <begin position="155"/>
        <end position="176"/>
    </location>
</feature>
<dbReference type="InterPro" id="IPR020846">
    <property type="entry name" value="MFS_dom"/>
</dbReference>
<keyword evidence="4" id="KW-1003">Cell membrane</keyword>
<dbReference type="GO" id="GO:0005886">
    <property type="term" value="C:plasma membrane"/>
    <property type="evidence" value="ECO:0007669"/>
    <property type="project" value="UniProtKB-SubCell"/>
</dbReference>
<feature type="transmembrane region" description="Helical" evidence="8">
    <location>
        <begin position="94"/>
        <end position="118"/>
    </location>
</feature>
<evidence type="ECO:0000256" key="5">
    <source>
        <dbReference type="ARBA" id="ARBA00022692"/>
    </source>
</evidence>
<evidence type="ECO:0000313" key="11">
    <source>
        <dbReference type="Proteomes" id="UP000265768"/>
    </source>
</evidence>
<dbReference type="FunFam" id="1.20.1250.20:FF:000231">
    <property type="entry name" value="EmrB/QacA subfamily drug resistance transporter"/>
    <property type="match status" value="1"/>
</dbReference>
<dbReference type="PROSITE" id="PS50850">
    <property type="entry name" value="MFS"/>
    <property type="match status" value="1"/>
</dbReference>
<evidence type="ECO:0000256" key="7">
    <source>
        <dbReference type="ARBA" id="ARBA00023136"/>
    </source>
</evidence>
<feature type="transmembrane region" description="Helical" evidence="8">
    <location>
        <begin position="215"/>
        <end position="236"/>
    </location>
</feature>
<feature type="transmembrane region" description="Helical" evidence="8">
    <location>
        <begin position="188"/>
        <end position="209"/>
    </location>
</feature>
<feature type="transmembrane region" description="Helical" evidence="8">
    <location>
        <begin position="257"/>
        <end position="278"/>
    </location>
</feature>
<evidence type="ECO:0000256" key="1">
    <source>
        <dbReference type="ARBA" id="ARBA00004651"/>
    </source>
</evidence>
<evidence type="ECO:0000256" key="8">
    <source>
        <dbReference type="SAM" id="Phobius"/>
    </source>
</evidence>
<dbReference type="Gene3D" id="1.20.1720.10">
    <property type="entry name" value="Multidrug resistance protein D"/>
    <property type="match status" value="1"/>
</dbReference>
<keyword evidence="5 8" id="KW-0812">Transmembrane</keyword>
<evidence type="ECO:0000256" key="6">
    <source>
        <dbReference type="ARBA" id="ARBA00022989"/>
    </source>
</evidence>
<evidence type="ECO:0000313" key="10">
    <source>
        <dbReference type="EMBL" id="RJL32554.1"/>
    </source>
</evidence>
<feature type="transmembrane region" description="Helical" evidence="8">
    <location>
        <begin position="388"/>
        <end position="413"/>
    </location>
</feature>
<dbReference type="Gene3D" id="1.20.1250.20">
    <property type="entry name" value="MFS general substrate transporter like domains"/>
    <property type="match status" value="1"/>
</dbReference>
<feature type="transmembrane region" description="Helical" evidence="8">
    <location>
        <begin position="348"/>
        <end position="368"/>
    </location>
</feature>
<evidence type="ECO:0000256" key="2">
    <source>
        <dbReference type="ARBA" id="ARBA00007520"/>
    </source>
</evidence>
<reference evidence="10 11" key="1">
    <citation type="submission" date="2018-09" db="EMBL/GenBank/DDBJ databases">
        <title>YIM 75507 draft genome.</title>
        <authorList>
            <person name="Tang S."/>
            <person name="Feng Y."/>
        </authorList>
    </citation>
    <scope>NUCLEOTIDE SEQUENCE [LARGE SCALE GENOMIC DNA]</scope>
    <source>
        <strain evidence="10 11">YIM 75507</strain>
    </source>
</reference>
<comment type="subcellular location">
    <subcellularLocation>
        <location evidence="1">Cell membrane</location>
        <topology evidence="1">Multi-pass membrane protein</topology>
    </subcellularLocation>
</comment>
<dbReference type="OrthoDB" id="7375466at2"/>
<keyword evidence="6 8" id="KW-1133">Transmembrane helix</keyword>
<feature type="domain" description="Major facilitator superfamily (MFS) profile" evidence="9">
    <location>
        <begin position="4"/>
        <end position="456"/>
    </location>
</feature>
<dbReference type="Pfam" id="PF07690">
    <property type="entry name" value="MFS_1"/>
    <property type="match status" value="1"/>
</dbReference>
<accession>A0A3A4BNB5</accession>
<dbReference type="PANTHER" id="PTHR23501">
    <property type="entry name" value="MAJOR FACILITATOR SUPERFAMILY"/>
    <property type="match status" value="1"/>
</dbReference>
<organism evidence="10 11">
    <name type="scientific">Bailinhaonella thermotolerans</name>
    <dbReference type="NCBI Taxonomy" id="1070861"/>
    <lineage>
        <taxon>Bacteria</taxon>
        <taxon>Bacillati</taxon>
        <taxon>Actinomycetota</taxon>
        <taxon>Actinomycetes</taxon>
        <taxon>Streptosporangiales</taxon>
        <taxon>Streptosporangiaceae</taxon>
        <taxon>Bailinhaonella</taxon>
    </lineage>
</organism>
<feature type="transmembrane region" description="Helical" evidence="8">
    <location>
        <begin position="130"/>
        <end position="149"/>
    </location>
</feature>
<dbReference type="InterPro" id="IPR036259">
    <property type="entry name" value="MFS_trans_sf"/>
</dbReference>
<dbReference type="AlphaFoldDB" id="A0A3A4BNB5"/>
<dbReference type="CDD" id="cd17502">
    <property type="entry name" value="MFS_Azr1_MDR_like"/>
    <property type="match status" value="1"/>
</dbReference>
<comment type="similarity">
    <text evidence="2">Belongs to the major facilitator superfamily. TCR/Tet family.</text>
</comment>
<dbReference type="EMBL" id="QZEY01000004">
    <property type="protein sequence ID" value="RJL32554.1"/>
    <property type="molecule type" value="Genomic_DNA"/>
</dbReference>
<keyword evidence="3" id="KW-0813">Transport</keyword>
<dbReference type="InterPro" id="IPR011701">
    <property type="entry name" value="MFS"/>
</dbReference>
<evidence type="ECO:0000256" key="3">
    <source>
        <dbReference type="ARBA" id="ARBA00022448"/>
    </source>
</evidence>
<feature type="transmembrane region" description="Helical" evidence="8">
    <location>
        <begin position="39"/>
        <end position="57"/>
    </location>
</feature>
<keyword evidence="11" id="KW-1185">Reference proteome</keyword>
<comment type="caution">
    <text evidence="10">The sequence shown here is derived from an EMBL/GenBank/DDBJ whole genome shotgun (WGS) entry which is preliminary data.</text>
</comment>
<dbReference type="PRINTS" id="PR01036">
    <property type="entry name" value="TCRTETB"/>
</dbReference>
<sequence>MLLPFIGILSAMLLAMLDGMVVGTAMPRIVTELGGVDHLSWVVTAYLLTSTVATPVYGKLGDMYGHKRVFLSAVALFLAGSALCGAAADMGQLIAFRAVQGLGAGGLIVGGISLIGLLVPPRQRGKYQGLSGGLMALTMIAGPLVGGVITDSLSWRWAFYVNLPIGVVTLVVLAVAVRLPYERRPHRVDYLGTALVAAVASALVLAASWGGQRYAWGSPQILGLFAVAAIGTALLVPVERRAAEPVLPPAMFANRELMLSAALAAVTGFGMFGAVNFLPMYQQVVQGASATSSGLLLLPMMLGMLATSIVSGKMITRTGRYKAYPLAGTLLTGAGLAAFSLLDADTGQVYSTAAMLVFGVGLGFVWQLPTLIGQNSVEAREIGAATGLVRFAQAMGGSFGVAISGAILAAGLDGAAPGSRAYVPAFADALSDVFLWSLPAAALGLVTAVLIKEVPLRDESPRPAPEDERVPA</sequence>
<feature type="transmembrane region" description="Helical" evidence="8">
    <location>
        <begin position="433"/>
        <end position="451"/>
    </location>
</feature>